<keyword evidence="2" id="KW-1185">Reference proteome</keyword>
<accession>A0A5Q0TIQ2</accession>
<dbReference type="EMBL" id="CP045699">
    <property type="protein sequence ID" value="QGA65815.1"/>
    <property type="molecule type" value="Genomic_DNA"/>
</dbReference>
<gene>
    <name evidence="1" type="ORF">GFB47_10685</name>
</gene>
<evidence type="ECO:0000313" key="2">
    <source>
        <dbReference type="Proteomes" id="UP000348942"/>
    </source>
</evidence>
<evidence type="ECO:0000313" key="1">
    <source>
        <dbReference type="EMBL" id="QGA65815.1"/>
    </source>
</evidence>
<organism evidence="1 2">
    <name type="scientific">Vibrio algicola</name>
    <dbReference type="NCBI Taxonomy" id="2662262"/>
    <lineage>
        <taxon>Bacteria</taxon>
        <taxon>Pseudomonadati</taxon>
        <taxon>Pseudomonadota</taxon>
        <taxon>Gammaproteobacteria</taxon>
        <taxon>Vibrionales</taxon>
        <taxon>Vibrionaceae</taxon>
        <taxon>Vibrio</taxon>
    </lineage>
</organism>
<dbReference type="RefSeq" id="WP_153447953.1">
    <property type="nucleotide sequence ID" value="NZ_CP045699.1"/>
</dbReference>
<dbReference type="AlphaFoldDB" id="A0A5Q0TIQ2"/>
<name>A0A5Q0TIQ2_9VIBR</name>
<sequence length="185" mass="20548">MQNIDNQIISSDMGALDSFLQEKGVSIDHIKHAVSEAVIAFNSTTSDEPARYRGYTITAKATLALRQSLKSLGFKKEAPHNIELTANSDNKFAIHICRGDEQAGISSGYPSTMRAKGPRSQEFFGLITSDISQIDMFPEDLPDYSLNNCPFDVWFLLLNAEKKIGRVGYQSGAIETGFLFSKRFR</sequence>
<dbReference type="Proteomes" id="UP000348942">
    <property type="component" value="Chromosome 1"/>
</dbReference>
<reference evidence="1 2" key="1">
    <citation type="submission" date="2019-10" db="EMBL/GenBank/DDBJ databases">
        <title>Vibrio sp. nov., isolated from Coralline algae surface.</title>
        <authorList>
            <person name="Geng Y."/>
            <person name="Zhang X."/>
        </authorList>
    </citation>
    <scope>NUCLEOTIDE SEQUENCE [LARGE SCALE GENOMIC DNA]</scope>
    <source>
        <strain evidence="1 2">SM1977</strain>
    </source>
</reference>
<proteinExistence type="predicted"/>
<protein>
    <submittedName>
        <fullName evidence="1">Uncharacterized protein</fullName>
    </submittedName>
</protein>